<feature type="region of interest" description="Disordered" evidence="1">
    <location>
        <begin position="1"/>
        <end position="32"/>
    </location>
</feature>
<gene>
    <name evidence="2" type="ORF">PODLI_1B025679</name>
</gene>
<accession>A0AA35K5E3</accession>
<evidence type="ECO:0000313" key="3">
    <source>
        <dbReference type="Proteomes" id="UP001178461"/>
    </source>
</evidence>
<evidence type="ECO:0000256" key="1">
    <source>
        <dbReference type="SAM" id="MobiDB-lite"/>
    </source>
</evidence>
<organism evidence="2 3">
    <name type="scientific">Podarcis lilfordi</name>
    <name type="common">Lilford's wall lizard</name>
    <dbReference type="NCBI Taxonomy" id="74358"/>
    <lineage>
        <taxon>Eukaryota</taxon>
        <taxon>Metazoa</taxon>
        <taxon>Chordata</taxon>
        <taxon>Craniata</taxon>
        <taxon>Vertebrata</taxon>
        <taxon>Euteleostomi</taxon>
        <taxon>Lepidosauria</taxon>
        <taxon>Squamata</taxon>
        <taxon>Bifurcata</taxon>
        <taxon>Unidentata</taxon>
        <taxon>Episquamata</taxon>
        <taxon>Laterata</taxon>
        <taxon>Lacertibaenia</taxon>
        <taxon>Lacertidae</taxon>
        <taxon>Podarcis</taxon>
    </lineage>
</organism>
<reference evidence="2" key="1">
    <citation type="submission" date="2022-12" db="EMBL/GenBank/DDBJ databases">
        <authorList>
            <person name="Alioto T."/>
            <person name="Alioto T."/>
            <person name="Gomez Garrido J."/>
        </authorList>
    </citation>
    <scope>NUCLEOTIDE SEQUENCE</scope>
</reference>
<feature type="compositionally biased region" description="Low complexity" evidence="1">
    <location>
        <begin position="156"/>
        <end position="165"/>
    </location>
</feature>
<dbReference type="AlphaFoldDB" id="A0AA35K5E3"/>
<protein>
    <submittedName>
        <fullName evidence="2">Uncharacterized protein</fullName>
    </submittedName>
</protein>
<dbReference type="EMBL" id="OX395128">
    <property type="protein sequence ID" value="CAI5770643.1"/>
    <property type="molecule type" value="Genomic_DNA"/>
</dbReference>
<dbReference type="Proteomes" id="UP001178461">
    <property type="component" value="Chromosome 3"/>
</dbReference>
<feature type="compositionally biased region" description="Basic and acidic residues" evidence="1">
    <location>
        <begin position="72"/>
        <end position="85"/>
    </location>
</feature>
<keyword evidence="3" id="KW-1185">Reference proteome</keyword>
<feature type="compositionally biased region" description="Basic and acidic residues" evidence="1">
    <location>
        <begin position="93"/>
        <end position="118"/>
    </location>
</feature>
<feature type="region of interest" description="Disordered" evidence="1">
    <location>
        <begin position="71"/>
        <end position="165"/>
    </location>
</feature>
<proteinExistence type="predicted"/>
<sequence length="165" mass="17827">MRQIVAHVSTWPTERPRPPFKPSRKTPAFKTPETVSSADTFEAVHAGPCSLAKAAPGCFPLLLLRQASQGEQLKETTARAQEFENSRGGCDLFSRETDTERERARRPATEQAQRREPARGGAHVRRPSPTAAAGAREGERCRLSDGRPSGGGGGTRLSSSEACET</sequence>
<feature type="compositionally biased region" description="Basic and acidic residues" evidence="1">
    <location>
        <begin position="136"/>
        <end position="145"/>
    </location>
</feature>
<name>A0AA35K5E3_9SAUR</name>
<evidence type="ECO:0000313" key="2">
    <source>
        <dbReference type="EMBL" id="CAI5770643.1"/>
    </source>
</evidence>